<dbReference type="InterPro" id="IPR009079">
    <property type="entry name" value="4_helix_cytokine-like_core"/>
</dbReference>
<dbReference type="InterPro" id="IPR000471">
    <property type="entry name" value="Interferon_alpha/beta/delta"/>
</dbReference>
<organism evidence="8 9">
    <name type="scientific">Gouania willdenowi</name>
    <name type="common">Blunt-snouted clingfish</name>
    <name type="synonym">Lepadogaster willdenowi</name>
    <dbReference type="NCBI Taxonomy" id="441366"/>
    <lineage>
        <taxon>Eukaryota</taxon>
        <taxon>Metazoa</taxon>
        <taxon>Chordata</taxon>
        <taxon>Craniata</taxon>
        <taxon>Vertebrata</taxon>
        <taxon>Euteleostomi</taxon>
        <taxon>Actinopterygii</taxon>
        <taxon>Neopterygii</taxon>
        <taxon>Teleostei</taxon>
        <taxon>Neoteleostei</taxon>
        <taxon>Acanthomorphata</taxon>
        <taxon>Ovalentaria</taxon>
        <taxon>Blenniimorphae</taxon>
        <taxon>Blenniiformes</taxon>
        <taxon>Gobiesocoidei</taxon>
        <taxon>Gobiesocidae</taxon>
        <taxon>Gobiesocinae</taxon>
        <taxon>Gouania</taxon>
    </lineage>
</organism>
<keyword evidence="2" id="KW-0202">Cytokine</keyword>
<keyword evidence="7" id="KW-1133">Transmembrane helix</keyword>
<dbReference type="Proteomes" id="UP000694680">
    <property type="component" value="Chromosome 8"/>
</dbReference>
<sequence length="197" mass="22441">KCSFVVILCLFVMFLSVVVLTFYFCVSQCVFIISLSLCVFQGGGAISMSKSLLPFPYILYERMERAETQLVFIRDNMELILGLYRHDNLSSASWDPVSTEHFLVSIGRQRDEISSCVSIMDLRADCRLRRYYNKLRRRTLSLTGGSVASWEFIRTETKHHLDQMQMLVNDMLTAASGRRPTDAPQLQIDSVSTSAPC</sequence>
<dbReference type="SUPFAM" id="SSF47266">
    <property type="entry name" value="4-helical cytokines"/>
    <property type="match status" value="1"/>
</dbReference>
<accession>A0A8C5EE26</accession>
<evidence type="ECO:0000256" key="4">
    <source>
        <dbReference type="ARBA" id="ARBA00023118"/>
    </source>
</evidence>
<dbReference type="Gene3D" id="1.20.1250.10">
    <property type="match status" value="1"/>
</dbReference>
<evidence type="ECO:0000256" key="2">
    <source>
        <dbReference type="ARBA" id="ARBA00022514"/>
    </source>
</evidence>
<dbReference type="Ensembl" id="ENSGWIT00000022515.1">
    <property type="protein sequence ID" value="ENSGWIP00000020494.1"/>
    <property type="gene ID" value="ENSGWIG00000011093.1"/>
</dbReference>
<dbReference type="GO" id="GO:0051607">
    <property type="term" value="P:defense response to virus"/>
    <property type="evidence" value="ECO:0007669"/>
    <property type="project" value="UniProtKB-KW"/>
</dbReference>
<evidence type="ECO:0000313" key="9">
    <source>
        <dbReference type="Proteomes" id="UP000694680"/>
    </source>
</evidence>
<keyword evidence="7" id="KW-0812">Transmembrane</keyword>
<evidence type="ECO:0000256" key="1">
    <source>
        <dbReference type="ARBA" id="ARBA00004613"/>
    </source>
</evidence>
<evidence type="ECO:0000313" key="8">
    <source>
        <dbReference type="Ensembl" id="ENSGWIP00000020494.1"/>
    </source>
</evidence>
<name>A0A8C5EE26_GOUWI</name>
<gene>
    <name evidence="8" type="primary">LOC114468893</name>
</gene>
<dbReference type="GO" id="GO:0005126">
    <property type="term" value="F:cytokine receptor binding"/>
    <property type="evidence" value="ECO:0007669"/>
    <property type="project" value="InterPro"/>
</dbReference>
<keyword evidence="9" id="KW-1185">Reference proteome</keyword>
<protein>
    <submittedName>
        <fullName evidence="8">Interferon a3-like</fullName>
    </submittedName>
</protein>
<feature type="transmembrane region" description="Helical" evidence="7">
    <location>
        <begin position="30"/>
        <end position="53"/>
    </location>
</feature>
<feature type="compositionally biased region" description="Polar residues" evidence="6">
    <location>
        <begin position="187"/>
        <end position="197"/>
    </location>
</feature>
<evidence type="ECO:0000256" key="7">
    <source>
        <dbReference type="SAM" id="Phobius"/>
    </source>
</evidence>
<keyword evidence="4" id="KW-0051">Antiviral defense</keyword>
<evidence type="ECO:0000256" key="6">
    <source>
        <dbReference type="SAM" id="MobiDB-lite"/>
    </source>
</evidence>
<reference evidence="8" key="2">
    <citation type="submission" date="2025-08" db="UniProtKB">
        <authorList>
            <consortium name="Ensembl"/>
        </authorList>
    </citation>
    <scope>IDENTIFICATION</scope>
</reference>
<dbReference type="Pfam" id="PF00143">
    <property type="entry name" value="Interferon"/>
    <property type="match status" value="1"/>
</dbReference>
<keyword evidence="7" id="KW-0472">Membrane</keyword>
<reference evidence="8" key="1">
    <citation type="submission" date="2020-06" db="EMBL/GenBank/DDBJ databases">
        <authorList>
            <consortium name="Wellcome Sanger Institute Data Sharing"/>
        </authorList>
    </citation>
    <scope>NUCLEOTIDE SEQUENCE [LARGE SCALE GENOMIC DNA]</scope>
</reference>
<evidence type="ECO:0000256" key="5">
    <source>
        <dbReference type="ARBA" id="ARBA00023157"/>
    </source>
</evidence>
<keyword evidence="3" id="KW-0964">Secreted</keyword>
<keyword evidence="5" id="KW-1015">Disulfide bond</keyword>
<dbReference type="GO" id="GO:0005615">
    <property type="term" value="C:extracellular space"/>
    <property type="evidence" value="ECO:0007669"/>
    <property type="project" value="UniProtKB-KW"/>
</dbReference>
<feature type="transmembrane region" description="Helical" evidence="7">
    <location>
        <begin position="5"/>
        <end position="24"/>
    </location>
</feature>
<proteinExistence type="predicted"/>
<dbReference type="GO" id="GO:0005125">
    <property type="term" value="F:cytokine activity"/>
    <property type="evidence" value="ECO:0007669"/>
    <property type="project" value="UniProtKB-KW"/>
</dbReference>
<feature type="region of interest" description="Disordered" evidence="6">
    <location>
        <begin position="178"/>
        <end position="197"/>
    </location>
</feature>
<comment type="subcellular location">
    <subcellularLocation>
        <location evidence="1">Secreted</location>
    </subcellularLocation>
</comment>
<reference evidence="8" key="3">
    <citation type="submission" date="2025-09" db="UniProtKB">
        <authorList>
            <consortium name="Ensembl"/>
        </authorList>
    </citation>
    <scope>IDENTIFICATION</scope>
</reference>
<evidence type="ECO:0000256" key="3">
    <source>
        <dbReference type="ARBA" id="ARBA00022525"/>
    </source>
</evidence>
<dbReference type="AlphaFoldDB" id="A0A8C5EE26"/>